<keyword evidence="1" id="KW-0479">Metal-binding</keyword>
<keyword evidence="5" id="KW-1185">Reference proteome</keyword>
<evidence type="ECO:0000259" key="3">
    <source>
        <dbReference type="PROSITE" id="PS51332"/>
    </source>
</evidence>
<protein>
    <submittedName>
        <fullName evidence="4">B12-binding domain-containing protein</fullName>
    </submittedName>
</protein>
<sequence>MTSTTTPHPLHELSERLWAAAIDRDEPAAMRLVTAAADAGVDAEALLLDVVAGVQHRIGVEWAADRISVAAEHAASAITDRVLAALAHHQNPHPLHLRTRGRVTVACVEGEWHVLPARLLAEVLTHRGWHVDFLGGHTPTPHLVAHVHQTNPTAVLLSASLPTRLPTAHNAISALQSIGVSVMAGGAAFGADGRYARLLRADAWAPDAREAAARLDQGLTQHHAGRRQQIDDDLPHLTDQEYTLVVTRRTALVKQSLAALDARWPAMRTYSTAQRERTAEDIAHIVDFLAVALYVDDAELFTGFTTWTAGILHARHVPAAGLHLGLEVLAGQLRDFPRTLTFLKTATEALQAGSHHTGPGITA</sequence>
<proteinExistence type="predicted"/>
<organism evidence="4 5">
    <name type="scientific">Streptomyces flavochromogenes</name>
    <dbReference type="NCBI Taxonomy" id="68199"/>
    <lineage>
        <taxon>Bacteria</taxon>
        <taxon>Bacillati</taxon>
        <taxon>Actinomycetota</taxon>
        <taxon>Actinomycetes</taxon>
        <taxon>Kitasatosporales</taxon>
        <taxon>Streptomycetaceae</taxon>
        <taxon>Streptomyces</taxon>
    </lineage>
</organism>
<dbReference type="Proteomes" id="UP001602370">
    <property type="component" value="Unassembled WGS sequence"/>
</dbReference>
<dbReference type="InterPro" id="IPR006158">
    <property type="entry name" value="Cobalamin-bd"/>
</dbReference>
<dbReference type="Pfam" id="PF02607">
    <property type="entry name" value="B12-binding_2"/>
    <property type="match status" value="1"/>
</dbReference>
<evidence type="ECO:0000256" key="1">
    <source>
        <dbReference type="ARBA" id="ARBA00022723"/>
    </source>
</evidence>
<evidence type="ECO:0000256" key="2">
    <source>
        <dbReference type="ARBA" id="ARBA00023285"/>
    </source>
</evidence>
<dbReference type="InterPro" id="IPR036724">
    <property type="entry name" value="Cobalamin-bd_sf"/>
</dbReference>
<evidence type="ECO:0000313" key="5">
    <source>
        <dbReference type="Proteomes" id="UP001602370"/>
    </source>
</evidence>
<dbReference type="PANTHER" id="PTHR45833:SF1">
    <property type="entry name" value="METHIONINE SYNTHASE"/>
    <property type="match status" value="1"/>
</dbReference>
<dbReference type="Pfam" id="PF02310">
    <property type="entry name" value="B12-binding"/>
    <property type="match status" value="1"/>
</dbReference>
<gene>
    <name evidence="4" type="ORF">ACFY8C_34355</name>
</gene>
<dbReference type="PROSITE" id="PS51332">
    <property type="entry name" value="B12_BINDING"/>
    <property type="match status" value="1"/>
</dbReference>
<accession>A0ABW6Y0W9</accession>
<dbReference type="PANTHER" id="PTHR45833">
    <property type="entry name" value="METHIONINE SYNTHASE"/>
    <property type="match status" value="1"/>
</dbReference>
<dbReference type="EMBL" id="JBIBDZ010000013">
    <property type="protein sequence ID" value="MFF5923364.1"/>
    <property type="molecule type" value="Genomic_DNA"/>
</dbReference>
<dbReference type="Gene3D" id="3.40.50.280">
    <property type="entry name" value="Cobalamin-binding domain"/>
    <property type="match status" value="1"/>
</dbReference>
<reference evidence="4 5" key="1">
    <citation type="submission" date="2024-10" db="EMBL/GenBank/DDBJ databases">
        <title>The Natural Products Discovery Center: Release of the First 8490 Sequenced Strains for Exploring Actinobacteria Biosynthetic Diversity.</title>
        <authorList>
            <person name="Kalkreuter E."/>
            <person name="Kautsar S.A."/>
            <person name="Yang D."/>
            <person name="Bader C.D."/>
            <person name="Teijaro C.N."/>
            <person name="Fluegel L."/>
            <person name="Davis C.M."/>
            <person name="Simpson J.R."/>
            <person name="Lauterbach L."/>
            <person name="Steele A.D."/>
            <person name="Gui C."/>
            <person name="Meng S."/>
            <person name="Li G."/>
            <person name="Viehrig K."/>
            <person name="Ye F."/>
            <person name="Su P."/>
            <person name="Kiefer A.F."/>
            <person name="Nichols A."/>
            <person name="Cepeda A.J."/>
            <person name="Yan W."/>
            <person name="Fan B."/>
            <person name="Jiang Y."/>
            <person name="Adhikari A."/>
            <person name="Zheng C.-J."/>
            <person name="Schuster L."/>
            <person name="Cowan T.M."/>
            <person name="Smanski M.J."/>
            <person name="Chevrette M.G."/>
            <person name="De Carvalho L.P.S."/>
            <person name="Shen B."/>
        </authorList>
    </citation>
    <scope>NUCLEOTIDE SEQUENCE [LARGE SCALE GENOMIC DNA]</scope>
    <source>
        <strain evidence="4 5">NPDC012605</strain>
    </source>
</reference>
<dbReference type="InterPro" id="IPR036594">
    <property type="entry name" value="Meth_synthase_dom"/>
</dbReference>
<keyword evidence="2" id="KW-0170">Cobalt</keyword>
<dbReference type="SUPFAM" id="SSF52242">
    <property type="entry name" value="Cobalamin (vitamin B12)-binding domain"/>
    <property type="match status" value="1"/>
</dbReference>
<comment type="caution">
    <text evidence="4">The sequence shown here is derived from an EMBL/GenBank/DDBJ whole genome shotgun (WGS) entry which is preliminary data.</text>
</comment>
<feature type="domain" description="B12-binding" evidence="3">
    <location>
        <begin position="100"/>
        <end position="229"/>
    </location>
</feature>
<name>A0ABW6Y0W9_9ACTN</name>
<dbReference type="RefSeq" id="WP_051820503.1">
    <property type="nucleotide sequence ID" value="NZ_JBIBDZ010000013.1"/>
</dbReference>
<dbReference type="Gene3D" id="1.10.1240.10">
    <property type="entry name" value="Methionine synthase domain"/>
    <property type="match status" value="1"/>
</dbReference>
<dbReference type="InterPro" id="IPR050554">
    <property type="entry name" value="Met_Synthase/Corrinoid"/>
</dbReference>
<evidence type="ECO:0000313" key="4">
    <source>
        <dbReference type="EMBL" id="MFF5923364.1"/>
    </source>
</evidence>
<dbReference type="InterPro" id="IPR003759">
    <property type="entry name" value="Cbl-bd_cap"/>
</dbReference>